<dbReference type="SUPFAM" id="SSF52540">
    <property type="entry name" value="P-loop containing nucleoside triphosphate hydrolases"/>
    <property type="match status" value="1"/>
</dbReference>
<dbReference type="OrthoDB" id="9764467at2"/>
<evidence type="ECO:0000313" key="4">
    <source>
        <dbReference type="EMBL" id="SEQ90246.1"/>
    </source>
</evidence>
<dbReference type="PANTHER" id="PTHR41259">
    <property type="entry name" value="DOUBLE-STRAND BREAK REPAIR RAD50 ATPASE, PUTATIVE-RELATED"/>
    <property type="match status" value="1"/>
</dbReference>
<sequence>MKIKKLEIVSYGKWFQKTFDIHQELQVFTGPNESGKSSVMNVVSGIFYGFPKRKSGKYSFESELSAVSGGKLTIDSERFGELVIERTVGKTKQTLTITKPNGEEVTDLTMDELLYNVSKENFEKTYAFNLQQLQDVKTISPDDLHRYFLSIGLSGSEQLLEVSEQFKKEADSMYTKSSSTRELDKKIKLLNQEAQKVRASKSQDEEYQQLLLEKQQLMQELAVEKNHLEQLQQTKDQLSNLVYLWPSYQQWQMVKEQITIADYQDFDGGLADEYQSLKAKEQQLQERLKKVEEQLFELSTSQEKTAEQVWFMENQASIEEIIHHQEEITNLVYDLQEAKKQLPLAAEQITILKQQLGIESGEELPLAFTIEEQNELHNALQKIDHLTQTKLVSVTNRAAVSEQIDQYQEKIAEMKEQLLPDKDVVEMQSYLNQAITISTPKQNFVPIILAVAFMILAFLLPQYKWLLIAAASMSAATFIWMAQKPKTIDDSQRDSFTKLLNRQANLETEIGIAEGMKQVSEQELANLAQKQCQLDEQIIALEATLKQAFEEKQYRKNGLPIETLIKDNPVKKLERLITNYTTLKASIHDLEVAKSNWLTKVTLWHKEEPRDLFDYLKQMQDSYHRLSLRLKEQELKAQQLTELTQEKSQLTTELETISTRITAIYQATETSDYDSFIAFWQEKTNQEELRKQELFLREMVASLAADYQEFADEEELQQASQISQQDFQTSQEKTMDITETLANCAQKITAMEESGIYQEQVASFYQDTQDMRELVVTWGANRLASEILERTLLTGKEDKLEDVVRDASTYFKRLTNERYQALQLSKTTAKVKRFDGKNFTLDQLSRGTLDQLYVAMRLAFVKNSAEFAPLPMIIDDGFVNFDIERKKVMLELLKEISQSVQIIYFTFDTDMAEYVKKEQITTLTRQ</sequence>
<reference evidence="4 5" key="1">
    <citation type="submission" date="2016-10" db="EMBL/GenBank/DDBJ databases">
        <authorList>
            <person name="de Groot N.N."/>
        </authorList>
    </citation>
    <scope>NUCLEOTIDE SEQUENCE [LARGE SCALE GENOMIC DNA]</scope>
    <source>
        <strain evidence="4 5">DSM 15827</strain>
    </source>
</reference>
<name>A0A1H9JTL1_9LACT</name>
<dbReference type="InterPro" id="IPR027417">
    <property type="entry name" value="P-loop_NTPase"/>
</dbReference>
<dbReference type="InterPro" id="IPR038734">
    <property type="entry name" value="YhaN_AAA"/>
</dbReference>
<dbReference type="STRING" id="137733.SAMN05421767_11033"/>
<feature type="transmembrane region" description="Helical" evidence="2">
    <location>
        <begin position="443"/>
        <end position="460"/>
    </location>
</feature>
<feature type="domain" description="YhaN AAA" evidence="3">
    <location>
        <begin position="1"/>
        <end position="206"/>
    </location>
</feature>
<feature type="coiled-coil region" evidence="1">
    <location>
        <begin position="274"/>
        <end position="301"/>
    </location>
</feature>
<evidence type="ECO:0000256" key="2">
    <source>
        <dbReference type="SAM" id="Phobius"/>
    </source>
</evidence>
<dbReference type="EMBL" id="FOGF01000010">
    <property type="protein sequence ID" value="SEQ90246.1"/>
    <property type="molecule type" value="Genomic_DNA"/>
</dbReference>
<keyword evidence="2" id="KW-1133">Transmembrane helix</keyword>
<accession>A0A1H9JTL1</accession>
<dbReference type="PANTHER" id="PTHR41259:SF1">
    <property type="entry name" value="DOUBLE-STRAND BREAK REPAIR RAD50 ATPASE, PUTATIVE-RELATED"/>
    <property type="match status" value="1"/>
</dbReference>
<feature type="transmembrane region" description="Helical" evidence="2">
    <location>
        <begin position="465"/>
        <end position="482"/>
    </location>
</feature>
<gene>
    <name evidence="4" type="ORF">SAMN05421767_11033</name>
</gene>
<proteinExistence type="predicted"/>
<evidence type="ECO:0000313" key="5">
    <source>
        <dbReference type="Proteomes" id="UP000198556"/>
    </source>
</evidence>
<evidence type="ECO:0000259" key="3">
    <source>
        <dbReference type="Pfam" id="PF13514"/>
    </source>
</evidence>
<dbReference type="Proteomes" id="UP000198556">
    <property type="component" value="Unassembled WGS sequence"/>
</dbReference>
<feature type="coiled-coil region" evidence="1">
    <location>
        <begin position="616"/>
        <end position="660"/>
    </location>
</feature>
<dbReference type="Pfam" id="PF13514">
    <property type="entry name" value="AAA_27"/>
    <property type="match status" value="1"/>
</dbReference>
<keyword evidence="2" id="KW-0812">Transmembrane</keyword>
<dbReference type="RefSeq" id="WP_089746345.1">
    <property type="nucleotide sequence ID" value="NZ_FOGF01000010.1"/>
</dbReference>
<keyword evidence="5" id="KW-1185">Reference proteome</keyword>
<dbReference type="Gene3D" id="3.40.50.300">
    <property type="entry name" value="P-loop containing nucleotide triphosphate hydrolases"/>
    <property type="match status" value="2"/>
</dbReference>
<organism evidence="4 5">
    <name type="scientific">Granulicatella balaenopterae</name>
    <dbReference type="NCBI Taxonomy" id="137733"/>
    <lineage>
        <taxon>Bacteria</taxon>
        <taxon>Bacillati</taxon>
        <taxon>Bacillota</taxon>
        <taxon>Bacilli</taxon>
        <taxon>Lactobacillales</taxon>
        <taxon>Carnobacteriaceae</taxon>
        <taxon>Granulicatella</taxon>
    </lineage>
</organism>
<protein>
    <submittedName>
        <fullName evidence="4">Uncharacterized protein YhaN</fullName>
    </submittedName>
</protein>
<keyword evidence="1" id="KW-0175">Coiled coil</keyword>
<feature type="coiled-coil region" evidence="1">
    <location>
        <begin position="180"/>
        <end position="241"/>
    </location>
</feature>
<dbReference type="AlphaFoldDB" id="A0A1H9JTL1"/>
<evidence type="ECO:0000256" key="1">
    <source>
        <dbReference type="SAM" id="Coils"/>
    </source>
</evidence>
<keyword evidence="2" id="KW-0472">Membrane</keyword>